<gene>
    <name evidence="1" type="ORF">BA171_07880</name>
</gene>
<dbReference type="SUPFAM" id="SSF54593">
    <property type="entry name" value="Glyoxalase/Bleomycin resistance protein/Dihydroxybiphenyl dioxygenase"/>
    <property type="match status" value="2"/>
</dbReference>
<dbReference type="OrthoDB" id="793940at2"/>
<dbReference type="EMBL" id="CP016303">
    <property type="protein sequence ID" value="ASX27093.1"/>
    <property type="molecule type" value="Genomic_DNA"/>
</dbReference>
<dbReference type="InterPro" id="IPR029068">
    <property type="entry name" value="Glyas_Bleomycin-R_OHBP_Dase"/>
</dbReference>
<dbReference type="AlphaFoldDB" id="A0A249DZW4"/>
<reference evidence="1 2" key="2">
    <citation type="submission" date="2017-09" db="EMBL/GenBank/DDBJ databases">
        <title>The genome of whitefly Bemisia tabaci, a global crop pest, provides novel insights into virus transmission, host adaptation and insecticide resistance.</title>
        <authorList>
            <person name="Kaur N."/>
            <person name="Kliot A."/>
            <person name="Pinheiro P.V."/>
            <person name="Luan J."/>
            <person name="Zheng Y."/>
            <person name="Liu W."/>
            <person name="Sun H."/>
            <person name="Yang X."/>
            <person name="Xu Y."/>
            <person name="Luo Y."/>
            <person name="Kruse A."/>
            <person name="Fisher T.W."/>
            <person name="Nelson D.R."/>
            <person name="Elimelech M."/>
            <person name="MacCoss M."/>
            <person name="Johnson R."/>
            <person name="Cohen E."/>
            <person name="Hunter W.B."/>
            <person name="Brown J.K."/>
            <person name="Jander G."/>
            <person name="Cilia M."/>
            <person name="Douglas A.E."/>
            <person name="Ghanim M."/>
            <person name="Simmons A.M."/>
            <person name="Wintermantel W.M."/>
            <person name="Ling K.-S."/>
            <person name="Fei Z."/>
        </authorList>
    </citation>
    <scope>NUCLEOTIDE SEQUENCE [LARGE SCALE GENOMIC DNA]</scope>
    <source>
        <strain evidence="1 2">MEAM1</strain>
    </source>
</reference>
<protein>
    <submittedName>
        <fullName evidence="1">Glyoxalase</fullName>
    </submittedName>
</protein>
<dbReference type="Proteomes" id="UP000216438">
    <property type="component" value="Chromosome"/>
</dbReference>
<proteinExistence type="predicted"/>
<name>A0A249DZW4_9ENTR</name>
<reference evidence="2" key="1">
    <citation type="submission" date="2016-06" db="EMBL/GenBank/DDBJ databases">
        <authorList>
            <person name="Chen W."/>
            <person name="Hasegawa D.K."/>
        </authorList>
    </citation>
    <scope>NUCLEOTIDE SEQUENCE [LARGE SCALE GENOMIC DNA]</scope>
    <source>
        <strain evidence="2">MEAM1</strain>
    </source>
</reference>
<evidence type="ECO:0000313" key="2">
    <source>
        <dbReference type="Proteomes" id="UP000216438"/>
    </source>
</evidence>
<dbReference type="Gene3D" id="3.10.180.10">
    <property type="entry name" value="2,3-Dihydroxybiphenyl 1,2-Dioxygenase, domain 1"/>
    <property type="match status" value="1"/>
</dbReference>
<sequence>MRAEKFYTDLGLIREANGHRYHLPEGGCILMSNKTQELPENVLGSLAIEVDNLKATLHELQKKEIKCVSSIETPAFYLALIKDSEDNNIVLHESKTIKKEVIAFNKAGQLKKVAYTSYRVKDFAGAREFYRKLGLEEYAVHEEYGYAEYNFPEGGCLAISTNPVMTANYPHSTVVFEVQNLDKLISKFTHTQVVKSVFDMHVCRMFVVKDSEGNAIALHQLKNPKHDNK</sequence>
<evidence type="ECO:0000313" key="1">
    <source>
        <dbReference type="EMBL" id="ASX27093.1"/>
    </source>
</evidence>
<organism evidence="1 2">
    <name type="scientific">Candidatus Hamiltonella defensa</name>
    <name type="common">Bemisia tabaci</name>
    <dbReference type="NCBI Taxonomy" id="672795"/>
    <lineage>
        <taxon>Bacteria</taxon>
        <taxon>Pseudomonadati</taxon>
        <taxon>Pseudomonadota</taxon>
        <taxon>Gammaproteobacteria</taxon>
        <taxon>Enterobacterales</taxon>
        <taxon>Enterobacteriaceae</taxon>
        <taxon>aphid secondary symbionts</taxon>
        <taxon>Candidatus Williamhamiltonella</taxon>
    </lineage>
</organism>
<accession>A0A249DZW4</accession>